<evidence type="ECO:0000259" key="1">
    <source>
        <dbReference type="Pfam" id="PF00076"/>
    </source>
</evidence>
<dbReference type="AlphaFoldDB" id="A0A7J6Q6W3"/>
<dbReference type="InterPro" id="IPR012677">
    <property type="entry name" value="Nucleotide-bd_a/b_plait_sf"/>
</dbReference>
<protein>
    <recommendedName>
        <fullName evidence="1">RRM domain-containing protein</fullName>
    </recommendedName>
</protein>
<dbReference type="Gene3D" id="3.30.70.330">
    <property type="match status" value="1"/>
</dbReference>
<feature type="non-terminal residue" evidence="2">
    <location>
        <position position="1"/>
    </location>
</feature>
<gene>
    <name evidence="2" type="ORF">FOZ62_016663</name>
</gene>
<dbReference type="InterPro" id="IPR000504">
    <property type="entry name" value="RRM_dom"/>
</dbReference>
<dbReference type="Pfam" id="PF00076">
    <property type="entry name" value="RRM_1"/>
    <property type="match status" value="1"/>
</dbReference>
<dbReference type="InterPro" id="IPR035979">
    <property type="entry name" value="RBD_domain_sf"/>
</dbReference>
<evidence type="ECO:0000313" key="2">
    <source>
        <dbReference type="EMBL" id="KAF4704038.1"/>
    </source>
</evidence>
<sequence>TAAQAAAAAAAAAKAAVPGGPMPGGMPPMPPNFAGMPAGFPGMPFNAGQQPAQQQKKLTTAEDFFNTSVSAPKVVQHSNVPNKTLFVENLPPRCTPEKLTAVFKSYPGFEGARVIAERQVVCSMGVRARRFARFIVTAVRVCKALAEGVRDVLVMFG</sequence>
<dbReference type="SUPFAM" id="SSF54928">
    <property type="entry name" value="RNA-binding domain, RBD"/>
    <property type="match status" value="1"/>
</dbReference>
<reference evidence="2 3" key="1">
    <citation type="submission" date="2020-04" db="EMBL/GenBank/DDBJ databases">
        <title>Perkinsus olseni comparative genomics.</title>
        <authorList>
            <person name="Bogema D.R."/>
        </authorList>
    </citation>
    <scope>NUCLEOTIDE SEQUENCE [LARGE SCALE GENOMIC DNA]</scope>
    <source>
        <strain evidence="2">ATCC PRA-205</strain>
    </source>
</reference>
<feature type="domain" description="RRM" evidence="1">
    <location>
        <begin position="85"/>
        <end position="116"/>
    </location>
</feature>
<accession>A0A7J6Q6W3</accession>
<comment type="caution">
    <text evidence="2">The sequence shown here is derived from an EMBL/GenBank/DDBJ whole genome shotgun (WGS) entry which is preliminary data.</text>
</comment>
<name>A0A7J6Q6W3_PEROL</name>
<dbReference type="GO" id="GO:0003723">
    <property type="term" value="F:RNA binding"/>
    <property type="evidence" value="ECO:0007669"/>
    <property type="project" value="InterPro"/>
</dbReference>
<organism evidence="2 3">
    <name type="scientific">Perkinsus olseni</name>
    <name type="common">Perkinsus atlanticus</name>
    <dbReference type="NCBI Taxonomy" id="32597"/>
    <lineage>
        <taxon>Eukaryota</taxon>
        <taxon>Sar</taxon>
        <taxon>Alveolata</taxon>
        <taxon>Perkinsozoa</taxon>
        <taxon>Perkinsea</taxon>
        <taxon>Perkinsida</taxon>
        <taxon>Perkinsidae</taxon>
        <taxon>Perkinsus</taxon>
    </lineage>
</organism>
<proteinExistence type="predicted"/>
<evidence type="ECO:0000313" key="3">
    <source>
        <dbReference type="Proteomes" id="UP000574390"/>
    </source>
</evidence>
<dbReference type="EMBL" id="JABANM010031762">
    <property type="protein sequence ID" value="KAF4704038.1"/>
    <property type="molecule type" value="Genomic_DNA"/>
</dbReference>
<dbReference type="Proteomes" id="UP000574390">
    <property type="component" value="Unassembled WGS sequence"/>
</dbReference>